<protein>
    <submittedName>
        <fullName evidence="11">Molecular chaperone</fullName>
    </submittedName>
</protein>
<feature type="domain" description="Pili assembly chaperone N-terminal" evidence="9">
    <location>
        <begin position="27"/>
        <end position="149"/>
    </location>
</feature>
<evidence type="ECO:0000259" key="9">
    <source>
        <dbReference type="Pfam" id="PF00345"/>
    </source>
</evidence>
<dbReference type="AlphaFoldDB" id="A0A2M9W803"/>
<evidence type="ECO:0000256" key="3">
    <source>
        <dbReference type="ARBA" id="ARBA00022558"/>
    </source>
</evidence>
<evidence type="ECO:0000313" key="11">
    <source>
        <dbReference type="EMBL" id="PJZ03638.1"/>
    </source>
</evidence>
<comment type="subcellular location">
    <subcellularLocation>
        <location evidence="1 7">Periplasm</location>
    </subcellularLocation>
</comment>
<evidence type="ECO:0000256" key="6">
    <source>
        <dbReference type="ARBA" id="ARBA00023186"/>
    </source>
</evidence>
<dbReference type="PANTHER" id="PTHR30251">
    <property type="entry name" value="PILUS ASSEMBLY CHAPERONE"/>
    <property type="match status" value="1"/>
</dbReference>
<dbReference type="InterPro" id="IPR018046">
    <property type="entry name" value="Pili_assmbl_chaperone_CS"/>
</dbReference>
<accession>A0A2M9W803</accession>
<dbReference type="Gene3D" id="2.60.40.10">
    <property type="entry name" value="Immunoglobulins"/>
    <property type="match status" value="2"/>
</dbReference>
<dbReference type="RefSeq" id="WP_100703440.1">
    <property type="nucleotide sequence ID" value="NZ_PIQI01000027.1"/>
</dbReference>
<feature type="signal peptide" evidence="8">
    <location>
        <begin position="1"/>
        <end position="25"/>
    </location>
</feature>
<keyword evidence="3" id="KW-1029">Fimbrium biogenesis</keyword>
<feature type="chain" id="PRO_5014909609" evidence="8">
    <location>
        <begin position="26"/>
        <end position="256"/>
    </location>
</feature>
<dbReference type="InterPro" id="IPR008962">
    <property type="entry name" value="PapD-like_sf"/>
</dbReference>
<evidence type="ECO:0000259" key="10">
    <source>
        <dbReference type="Pfam" id="PF02753"/>
    </source>
</evidence>
<dbReference type="InterPro" id="IPR016148">
    <property type="entry name" value="Pili_assmbl_chaperone_C"/>
</dbReference>
<gene>
    <name evidence="11" type="ORF">PRCB_20520</name>
</gene>
<dbReference type="STRING" id="1076549.HA45_01140"/>
<dbReference type="GO" id="GO:0030288">
    <property type="term" value="C:outer membrane-bounded periplasmic space"/>
    <property type="evidence" value="ECO:0007669"/>
    <property type="project" value="InterPro"/>
</dbReference>
<comment type="caution">
    <text evidence="11">The sequence shown here is derived from an EMBL/GenBank/DDBJ whole genome shotgun (WGS) entry which is preliminary data.</text>
</comment>
<feature type="domain" description="Pili assembly chaperone C-terminal" evidence="10">
    <location>
        <begin position="176"/>
        <end position="236"/>
    </location>
</feature>
<comment type="similarity">
    <text evidence="2 7">Belongs to the periplasmic pilus chaperone family.</text>
</comment>
<dbReference type="SUPFAM" id="SSF49354">
    <property type="entry name" value="PapD-like"/>
    <property type="match status" value="1"/>
</dbReference>
<dbReference type="Proteomes" id="UP000232062">
    <property type="component" value="Unassembled WGS sequence"/>
</dbReference>
<dbReference type="InterPro" id="IPR016147">
    <property type="entry name" value="Pili_assmbl_chaperone_N"/>
</dbReference>
<evidence type="ECO:0000256" key="7">
    <source>
        <dbReference type="RuleBase" id="RU003918"/>
    </source>
</evidence>
<name>A0A2M9W803_9GAMM</name>
<evidence type="ECO:0000256" key="5">
    <source>
        <dbReference type="ARBA" id="ARBA00022764"/>
    </source>
</evidence>
<dbReference type="OrthoDB" id="9131059at2"/>
<evidence type="ECO:0000313" key="12">
    <source>
        <dbReference type="Proteomes" id="UP000232062"/>
    </source>
</evidence>
<evidence type="ECO:0000256" key="1">
    <source>
        <dbReference type="ARBA" id="ARBA00004418"/>
    </source>
</evidence>
<keyword evidence="12" id="KW-1185">Reference proteome</keyword>
<dbReference type="InterPro" id="IPR050643">
    <property type="entry name" value="Periplasmic_pilus_chap"/>
</dbReference>
<dbReference type="Pfam" id="PF02753">
    <property type="entry name" value="PapD_C"/>
    <property type="match status" value="1"/>
</dbReference>
<organism evidence="11 12">
    <name type="scientific">Pantoea rodasii</name>
    <dbReference type="NCBI Taxonomy" id="1076549"/>
    <lineage>
        <taxon>Bacteria</taxon>
        <taxon>Pseudomonadati</taxon>
        <taxon>Pseudomonadota</taxon>
        <taxon>Gammaproteobacteria</taxon>
        <taxon>Enterobacterales</taxon>
        <taxon>Erwiniaceae</taxon>
        <taxon>Pantoea</taxon>
    </lineage>
</organism>
<dbReference type="PRINTS" id="PR00969">
    <property type="entry name" value="CHAPERONPILI"/>
</dbReference>
<evidence type="ECO:0000256" key="2">
    <source>
        <dbReference type="ARBA" id="ARBA00007399"/>
    </source>
</evidence>
<dbReference type="InterPro" id="IPR013783">
    <property type="entry name" value="Ig-like_fold"/>
</dbReference>
<sequence>MKKITLKKAAIITLTLSAGIQSAVAAVSLDRTRVIYPGSEKSVSLTVSNKNESLPYLAQGWLENDKDEKLESNSPFIVVPPIQRIEPKEESQVKIQALTSSEEFKKLPGDRESLFYFNLREIPPKSDKPNVLQIALQTRIKFFYRPADLAEAAAAQHATPFQEKMTLLKLGDKYTVKNPTPYYITLIGASAQKEGNVIKGFESMMIPPFSQAPLGGSASSLGKNPVLVYVNDYGGQPSLIFSCKGNACHVDPQHNG</sequence>
<dbReference type="InterPro" id="IPR036316">
    <property type="entry name" value="Pili_assmbl_chap_C_dom_sf"/>
</dbReference>
<evidence type="ECO:0000256" key="4">
    <source>
        <dbReference type="ARBA" id="ARBA00022729"/>
    </source>
</evidence>
<dbReference type="EMBL" id="PIQI01000027">
    <property type="protein sequence ID" value="PJZ03638.1"/>
    <property type="molecule type" value="Genomic_DNA"/>
</dbReference>
<dbReference type="SUPFAM" id="SSF49584">
    <property type="entry name" value="Periplasmic chaperone C-domain"/>
    <property type="match status" value="1"/>
</dbReference>
<dbReference type="PROSITE" id="PS00635">
    <property type="entry name" value="PILI_CHAPERONE"/>
    <property type="match status" value="1"/>
</dbReference>
<reference evidence="11 12" key="1">
    <citation type="submission" date="2017-11" db="EMBL/GenBank/DDBJ databases">
        <title>The genome sequence of Pantoea rodasii DSM 26611.</title>
        <authorList>
            <person name="Gao J."/>
            <person name="Mao X."/>
            <person name="Sun J."/>
        </authorList>
    </citation>
    <scope>NUCLEOTIDE SEQUENCE [LARGE SCALE GENOMIC DNA]</scope>
    <source>
        <strain evidence="11 12">DSM 26611</strain>
    </source>
</reference>
<dbReference type="InterPro" id="IPR001829">
    <property type="entry name" value="Pili_assmbl_chaperone_bac"/>
</dbReference>
<keyword evidence="5" id="KW-0574">Periplasm</keyword>
<evidence type="ECO:0000256" key="8">
    <source>
        <dbReference type="SAM" id="SignalP"/>
    </source>
</evidence>
<dbReference type="Pfam" id="PF00345">
    <property type="entry name" value="PapD_N"/>
    <property type="match status" value="1"/>
</dbReference>
<proteinExistence type="inferred from homology"/>
<dbReference type="PANTHER" id="PTHR30251:SF6">
    <property type="entry name" value="FIMBRIAL CHAPERONE YFCS-RELATED"/>
    <property type="match status" value="1"/>
</dbReference>
<keyword evidence="4 8" id="KW-0732">Signal</keyword>
<dbReference type="GO" id="GO:0071555">
    <property type="term" value="P:cell wall organization"/>
    <property type="evidence" value="ECO:0007669"/>
    <property type="project" value="InterPro"/>
</dbReference>
<dbReference type="FunFam" id="2.60.40.10:FF:000458">
    <property type="entry name" value="Molecular chaperone FimC"/>
    <property type="match status" value="1"/>
</dbReference>
<keyword evidence="6 7" id="KW-0143">Chaperone</keyword>